<name>A0A4Y2E5K3_ARAVE</name>
<comment type="caution">
    <text evidence="1">The sequence shown here is derived from an EMBL/GenBank/DDBJ whole genome shotgun (WGS) entry which is preliminary data.</text>
</comment>
<evidence type="ECO:0008006" key="3">
    <source>
        <dbReference type="Google" id="ProtNLM"/>
    </source>
</evidence>
<evidence type="ECO:0000313" key="1">
    <source>
        <dbReference type="EMBL" id="GBM24007.1"/>
    </source>
</evidence>
<protein>
    <recommendedName>
        <fullName evidence="3">Reverse transcriptase zinc-binding domain-containing protein</fullName>
    </recommendedName>
</protein>
<accession>A0A4Y2E5K3</accession>
<evidence type="ECO:0000313" key="2">
    <source>
        <dbReference type="Proteomes" id="UP000499080"/>
    </source>
</evidence>
<dbReference type="AlphaFoldDB" id="A0A4Y2E5K3"/>
<keyword evidence="2" id="KW-1185">Reference proteome</keyword>
<gene>
    <name evidence="1" type="ORF">AVEN_274420_1</name>
</gene>
<dbReference type="EMBL" id="BGPR01000508">
    <property type="protein sequence ID" value="GBM24007.1"/>
    <property type="molecule type" value="Genomic_DNA"/>
</dbReference>
<dbReference type="OrthoDB" id="6515318at2759"/>
<reference evidence="1 2" key="1">
    <citation type="journal article" date="2019" name="Sci. Rep.">
        <title>Orb-weaving spider Araneus ventricosus genome elucidates the spidroin gene catalogue.</title>
        <authorList>
            <person name="Kono N."/>
            <person name="Nakamura H."/>
            <person name="Ohtoshi R."/>
            <person name="Moran D.A.P."/>
            <person name="Shinohara A."/>
            <person name="Yoshida Y."/>
            <person name="Fujiwara M."/>
            <person name="Mori M."/>
            <person name="Tomita M."/>
            <person name="Arakawa K."/>
        </authorList>
    </citation>
    <scope>NUCLEOTIDE SEQUENCE [LARGE SCALE GENOMIC DNA]</scope>
</reference>
<sequence length="130" mass="14896">MPNVSDIPSPWTREVINFVTGHAPFPCFLKRFNLYRTNHCACGVVGDPLHFATDCPLIVSFYMTKPSDHLTEHWWKSCLSNKYSRSKIIQLVNFLTDKGVWFKLDTGIHSNFQAVTRTLRSISAPVTRHS</sequence>
<organism evidence="1 2">
    <name type="scientific">Araneus ventricosus</name>
    <name type="common">Orbweaver spider</name>
    <name type="synonym">Epeira ventricosa</name>
    <dbReference type="NCBI Taxonomy" id="182803"/>
    <lineage>
        <taxon>Eukaryota</taxon>
        <taxon>Metazoa</taxon>
        <taxon>Ecdysozoa</taxon>
        <taxon>Arthropoda</taxon>
        <taxon>Chelicerata</taxon>
        <taxon>Arachnida</taxon>
        <taxon>Araneae</taxon>
        <taxon>Araneomorphae</taxon>
        <taxon>Entelegynae</taxon>
        <taxon>Araneoidea</taxon>
        <taxon>Araneidae</taxon>
        <taxon>Araneus</taxon>
    </lineage>
</organism>
<proteinExistence type="predicted"/>
<dbReference type="Proteomes" id="UP000499080">
    <property type="component" value="Unassembled WGS sequence"/>
</dbReference>